<dbReference type="AlphaFoldDB" id="A0A4D9E958"/>
<name>A0A4D9E958_9SAUR</name>
<organism evidence="1 2">
    <name type="scientific">Platysternon megacephalum</name>
    <name type="common">big-headed turtle</name>
    <dbReference type="NCBI Taxonomy" id="55544"/>
    <lineage>
        <taxon>Eukaryota</taxon>
        <taxon>Metazoa</taxon>
        <taxon>Chordata</taxon>
        <taxon>Craniata</taxon>
        <taxon>Vertebrata</taxon>
        <taxon>Euteleostomi</taxon>
        <taxon>Archelosauria</taxon>
        <taxon>Testudinata</taxon>
        <taxon>Testudines</taxon>
        <taxon>Cryptodira</taxon>
        <taxon>Durocryptodira</taxon>
        <taxon>Testudinoidea</taxon>
        <taxon>Platysternidae</taxon>
        <taxon>Platysternon</taxon>
    </lineage>
</organism>
<dbReference type="GO" id="GO:0034220">
    <property type="term" value="P:monoatomic ion transmembrane transport"/>
    <property type="evidence" value="ECO:0007669"/>
    <property type="project" value="UniProtKB-KW"/>
</dbReference>
<keyword evidence="1" id="KW-0406">Ion transport</keyword>
<dbReference type="Proteomes" id="UP000297703">
    <property type="component" value="Unassembled WGS sequence"/>
</dbReference>
<keyword evidence="1" id="KW-0813">Transport</keyword>
<keyword evidence="2" id="KW-1185">Reference proteome</keyword>
<reference evidence="1 2" key="1">
    <citation type="submission" date="2019-04" db="EMBL/GenBank/DDBJ databases">
        <title>Draft genome of the big-headed turtle Platysternon megacephalum.</title>
        <authorList>
            <person name="Gong S."/>
        </authorList>
    </citation>
    <scope>NUCLEOTIDE SEQUENCE [LARGE SCALE GENOMIC DNA]</scope>
    <source>
        <strain evidence="1">DO16091913</strain>
        <tissue evidence="1">Muscle</tissue>
    </source>
</reference>
<sequence>MPRAPRLASPLAQPPGELARARSRGLSTLENYVVLTNTVLLMTLQSVWTGNVMLNIVSAECGYTVKEDHPLPRCSEWPWVCYMFACEPTEDHMVFKLSLKIVTFRPSAKKVPAQRILFF</sequence>
<proteinExistence type="predicted"/>
<accession>A0A4D9E958</accession>
<comment type="caution">
    <text evidence="1">The sequence shown here is derived from an EMBL/GenBank/DDBJ whole genome shotgun (WGS) entry which is preliminary data.</text>
</comment>
<dbReference type="EMBL" id="QXTE01000152">
    <property type="protein sequence ID" value="TFK03763.1"/>
    <property type="molecule type" value="Genomic_DNA"/>
</dbReference>
<keyword evidence="1" id="KW-0407">Ion channel</keyword>
<protein>
    <submittedName>
        <fullName evidence="1">Sodium channel subunit beta-3</fullName>
    </submittedName>
</protein>
<reference evidence="1 2" key="2">
    <citation type="submission" date="2019-04" db="EMBL/GenBank/DDBJ databases">
        <title>The genome sequence of big-headed turtle.</title>
        <authorList>
            <person name="Gong S."/>
        </authorList>
    </citation>
    <scope>NUCLEOTIDE SEQUENCE [LARGE SCALE GENOMIC DNA]</scope>
    <source>
        <strain evidence="1">DO16091913</strain>
        <tissue evidence="1">Muscle</tissue>
    </source>
</reference>
<evidence type="ECO:0000313" key="1">
    <source>
        <dbReference type="EMBL" id="TFK03763.1"/>
    </source>
</evidence>
<evidence type="ECO:0000313" key="2">
    <source>
        <dbReference type="Proteomes" id="UP000297703"/>
    </source>
</evidence>
<gene>
    <name evidence="1" type="ORF">DR999_PMT13791</name>
</gene>